<dbReference type="GO" id="GO:0005886">
    <property type="term" value="C:plasma membrane"/>
    <property type="evidence" value="ECO:0007669"/>
    <property type="project" value="TreeGrafter"/>
</dbReference>
<protein>
    <recommendedName>
        <fullName evidence="2">diguanylate cyclase</fullName>
        <ecNumber evidence="2">2.7.7.65</ecNumber>
    </recommendedName>
</protein>
<dbReference type="NCBIfam" id="TIGR00254">
    <property type="entry name" value="GGDEF"/>
    <property type="match status" value="1"/>
</dbReference>
<dbReference type="Gene3D" id="3.30.70.270">
    <property type="match status" value="1"/>
</dbReference>
<dbReference type="InterPro" id="IPR000160">
    <property type="entry name" value="GGDEF_dom"/>
</dbReference>
<dbReference type="CDD" id="cd01949">
    <property type="entry name" value="GGDEF"/>
    <property type="match status" value="1"/>
</dbReference>
<dbReference type="KEGG" id="cate:C2869_04435"/>
<evidence type="ECO:0000313" key="5">
    <source>
        <dbReference type="EMBL" id="AWB65731.1"/>
    </source>
</evidence>
<accession>A0A2S0VNC7</accession>
<dbReference type="InterPro" id="IPR050469">
    <property type="entry name" value="Diguanylate_Cyclase"/>
</dbReference>
<dbReference type="AlphaFoldDB" id="A0A2S0VNC7"/>
<organism evidence="5 6">
    <name type="scientific">Saccharobesus litoralis</name>
    <dbReference type="NCBI Taxonomy" id="2172099"/>
    <lineage>
        <taxon>Bacteria</taxon>
        <taxon>Pseudomonadati</taxon>
        <taxon>Pseudomonadota</taxon>
        <taxon>Gammaproteobacteria</taxon>
        <taxon>Alteromonadales</taxon>
        <taxon>Alteromonadaceae</taxon>
        <taxon>Saccharobesus</taxon>
    </lineage>
</organism>
<dbReference type="EC" id="2.7.7.65" evidence="2"/>
<evidence type="ECO:0000256" key="3">
    <source>
        <dbReference type="ARBA" id="ARBA00034247"/>
    </source>
</evidence>
<dbReference type="SUPFAM" id="SSF55073">
    <property type="entry name" value="Nucleotide cyclase"/>
    <property type="match status" value="1"/>
</dbReference>
<evidence type="ECO:0000256" key="1">
    <source>
        <dbReference type="ARBA" id="ARBA00001946"/>
    </source>
</evidence>
<dbReference type="InterPro" id="IPR029787">
    <property type="entry name" value="Nucleotide_cyclase"/>
</dbReference>
<gene>
    <name evidence="5" type="ORF">C2869_04435</name>
</gene>
<evidence type="ECO:0000256" key="2">
    <source>
        <dbReference type="ARBA" id="ARBA00012528"/>
    </source>
</evidence>
<dbReference type="GO" id="GO:1902201">
    <property type="term" value="P:negative regulation of bacterial-type flagellum-dependent cell motility"/>
    <property type="evidence" value="ECO:0007669"/>
    <property type="project" value="TreeGrafter"/>
</dbReference>
<dbReference type="OrthoDB" id="9803824at2"/>
<comment type="catalytic activity">
    <reaction evidence="3">
        <text>2 GTP = 3',3'-c-di-GMP + 2 diphosphate</text>
        <dbReference type="Rhea" id="RHEA:24898"/>
        <dbReference type="ChEBI" id="CHEBI:33019"/>
        <dbReference type="ChEBI" id="CHEBI:37565"/>
        <dbReference type="ChEBI" id="CHEBI:58805"/>
        <dbReference type="EC" id="2.7.7.65"/>
    </reaction>
</comment>
<dbReference type="Pfam" id="PF00990">
    <property type="entry name" value="GGDEF"/>
    <property type="match status" value="1"/>
</dbReference>
<dbReference type="InterPro" id="IPR043128">
    <property type="entry name" value="Rev_trsase/Diguanyl_cyclase"/>
</dbReference>
<reference evidence="5 6" key="1">
    <citation type="submission" date="2018-01" db="EMBL/GenBank/DDBJ databases">
        <title>Genome sequence of a Cantenovulum-like bacteria.</title>
        <authorList>
            <person name="Tan W.R."/>
            <person name="Lau N.-S."/>
            <person name="Go F."/>
            <person name="Amirul A.-A.A."/>
        </authorList>
    </citation>
    <scope>NUCLEOTIDE SEQUENCE [LARGE SCALE GENOMIC DNA]</scope>
    <source>
        <strain evidence="5 6">CCB-QB4</strain>
    </source>
</reference>
<evidence type="ECO:0000259" key="4">
    <source>
        <dbReference type="PROSITE" id="PS50887"/>
    </source>
</evidence>
<dbReference type="RefSeq" id="WP_108601806.1">
    <property type="nucleotide sequence ID" value="NZ_CP026604.1"/>
</dbReference>
<proteinExistence type="predicted"/>
<dbReference type="EMBL" id="CP026604">
    <property type="protein sequence ID" value="AWB65731.1"/>
    <property type="molecule type" value="Genomic_DNA"/>
</dbReference>
<dbReference type="FunFam" id="3.30.70.270:FF:000001">
    <property type="entry name" value="Diguanylate cyclase domain protein"/>
    <property type="match status" value="1"/>
</dbReference>
<dbReference type="PANTHER" id="PTHR45138">
    <property type="entry name" value="REGULATORY COMPONENTS OF SENSORY TRANSDUCTION SYSTEM"/>
    <property type="match status" value="1"/>
</dbReference>
<feature type="domain" description="GGDEF" evidence="4">
    <location>
        <begin position="181"/>
        <end position="310"/>
    </location>
</feature>
<keyword evidence="6" id="KW-1185">Reference proteome</keyword>
<evidence type="ECO:0000313" key="6">
    <source>
        <dbReference type="Proteomes" id="UP000244441"/>
    </source>
</evidence>
<dbReference type="SMART" id="SM00267">
    <property type="entry name" value="GGDEF"/>
    <property type="match status" value="1"/>
</dbReference>
<dbReference type="PROSITE" id="PS50887">
    <property type="entry name" value="GGDEF"/>
    <property type="match status" value="1"/>
</dbReference>
<dbReference type="Proteomes" id="UP000244441">
    <property type="component" value="Chromosome"/>
</dbReference>
<dbReference type="GO" id="GO:0043709">
    <property type="term" value="P:cell adhesion involved in single-species biofilm formation"/>
    <property type="evidence" value="ECO:0007669"/>
    <property type="project" value="TreeGrafter"/>
</dbReference>
<comment type="cofactor">
    <cofactor evidence="1">
        <name>Mg(2+)</name>
        <dbReference type="ChEBI" id="CHEBI:18420"/>
    </cofactor>
</comment>
<sequence length="330" mass="37726">MSYYYHEQIIQLTAQIDAEGLHDTFVQLVKGLFPDAEIRLYNNRLPASHGHYELLHLSPTLSQDELKSQVSQDTQLLDALIKEHASIEFDLSQDQIVYPLMARNLYFGALIIDGHAIEDLDKQTVLAAYIAIYSNQLNLLRTSNHDALTGLFNRQTFDGTLNKLLSTTEHRRNQDGSEEPHRHCFAMLDIDHFKRLNDNFGHLIGDEVLLTLAQLMQKCFRDEDMLFRYGGEEFVIIIKRVDLAMAGSVLERFRQLVENHYFPQVGRVTISIGYTQLVDNVLPTTIIGRADKALYHSKELGRNKASCYETLIEQNKLDEAPGASNDIELF</sequence>
<dbReference type="PANTHER" id="PTHR45138:SF9">
    <property type="entry name" value="DIGUANYLATE CYCLASE DGCM-RELATED"/>
    <property type="match status" value="1"/>
</dbReference>
<dbReference type="GO" id="GO:0052621">
    <property type="term" value="F:diguanylate cyclase activity"/>
    <property type="evidence" value="ECO:0007669"/>
    <property type="project" value="UniProtKB-EC"/>
</dbReference>
<name>A0A2S0VNC7_9ALTE</name>